<sequence length="78" mass="8581">MVGQIRSHILGIIPVLYRNGLGFSNSERSFPELIFYIISSGYAIFAEIVAAAAAELTAISPNTLPGNWRQRRRCGSLK</sequence>
<evidence type="ECO:0000313" key="2">
    <source>
        <dbReference type="Proteomes" id="UP001549143"/>
    </source>
</evidence>
<keyword evidence="2" id="KW-1185">Reference proteome</keyword>
<dbReference type="EMBL" id="JBEPMN010000001">
    <property type="protein sequence ID" value="MET3659817.1"/>
    <property type="molecule type" value="Genomic_DNA"/>
</dbReference>
<name>A0ABV2KFE6_9HYPH</name>
<dbReference type="Proteomes" id="UP001549143">
    <property type="component" value="Unassembled WGS sequence"/>
</dbReference>
<organism evidence="1 2">
    <name type="scientific">Aquamicrobium ahrensii</name>
    <dbReference type="NCBI Taxonomy" id="469551"/>
    <lineage>
        <taxon>Bacteria</taxon>
        <taxon>Pseudomonadati</taxon>
        <taxon>Pseudomonadota</taxon>
        <taxon>Alphaproteobacteria</taxon>
        <taxon>Hyphomicrobiales</taxon>
        <taxon>Phyllobacteriaceae</taxon>
        <taxon>Aquamicrobium</taxon>
    </lineage>
</organism>
<proteinExistence type="predicted"/>
<accession>A0ABV2KFE6</accession>
<evidence type="ECO:0000313" key="1">
    <source>
        <dbReference type="EMBL" id="MET3659817.1"/>
    </source>
</evidence>
<comment type="caution">
    <text evidence="1">The sequence shown here is derived from an EMBL/GenBank/DDBJ whole genome shotgun (WGS) entry which is preliminary data.</text>
</comment>
<dbReference type="RefSeq" id="WP_354149745.1">
    <property type="nucleotide sequence ID" value="NZ_JBEPMN010000001.1"/>
</dbReference>
<gene>
    <name evidence="1" type="ORF">ABID44_000117</name>
</gene>
<protein>
    <submittedName>
        <fullName evidence="1">Uncharacterized protein</fullName>
    </submittedName>
</protein>
<reference evidence="1 2" key="1">
    <citation type="submission" date="2024-06" db="EMBL/GenBank/DDBJ databases">
        <title>Genomic Encyclopedia of Type Strains, Phase IV (KMG-IV): sequencing the most valuable type-strain genomes for metagenomic binning, comparative biology and taxonomic classification.</title>
        <authorList>
            <person name="Goeker M."/>
        </authorList>
    </citation>
    <scope>NUCLEOTIDE SEQUENCE [LARGE SCALE GENOMIC DNA]</scope>
    <source>
        <strain evidence="1 2">DSM 19730</strain>
    </source>
</reference>